<dbReference type="GO" id="GO:0016620">
    <property type="term" value="F:oxidoreductase activity, acting on the aldehyde or oxo group of donors, NAD or NADP as acceptor"/>
    <property type="evidence" value="ECO:0007669"/>
    <property type="project" value="InterPro"/>
</dbReference>
<name>A0A5C4JWJ9_9HYPH</name>
<dbReference type="InterPro" id="IPR029510">
    <property type="entry name" value="Ald_DH_CS_GLU"/>
</dbReference>
<keyword evidence="8" id="KW-1185">Reference proteome</keyword>
<evidence type="ECO:0000256" key="3">
    <source>
        <dbReference type="ARBA" id="ARBA00023027"/>
    </source>
</evidence>
<evidence type="ECO:0000256" key="5">
    <source>
        <dbReference type="RuleBase" id="RU003345"/>
    </source>
</evidence>
<sequence length="481" mass="49476">MTVAFVVNNSDAEASDKGTFDRIDPVTGAVATTAAAAKAADAAIVAKAAGAAFPAWAATGPGERRALLNKAADIMEAKSDAFIAAMIAETGATGPWAGFNVMLAAGGIREAAAMTTQIGGEVIPSNKPGTLAMGVATPKGVCLGIAPWNAPVILGARALAMPLACGNTVILKGSEACPRTHRMIVDCFVEAGFPEGVVNYISNAPADAAEVVKALIEAPEVKHVNFTGSSAVGRIIGRLAGENLKPSLLELGGKAPLVVLSDADIDGAVNAAIFGAFMNQGQICMSTERIIVDEEIADIFAQKLADRASKLPYGDPRGQVVLGSLVNPEAGEKMDALIADATSKGATVIAGGQRDGAIHSATLLDGVTAGMRIYSEESFGPVKSIIRVKGDAEAIRVANDSEYGLSAAVFSQNIQRALSAAKEIKSGICHINGPTLSDEPQMPFGGVNDSGYGRFGGKAAIAEFTDLRWITIEDPNQHYPF</sequence>
<dbReference type="InterPro" id="IPR016162">
    <property type="entry name" value="Ald_DH_N"/>
</dbReference>
<comment type="caution">
    <text evidence="7">The sequence shown here is derived from an EMBL/GenBank/DDBJ whole genome shotgun (WGS) entry which is preliminary data.</text>
</comment>
<gene>
    <name evidence="7" type="ORF">FF124_03330</name>
</gene>
<organism evidence="7 8">
    <name type="scientific">Martelella lutilitoris</name>
    <dbReference type="NCBI Taxonomy" id="2583532"/>
    <lineage>
        <taxon>Bacteria</taxon>
        <taxon>Pseudomonadati</taxon>
        <taxon>Pseudomonadota</taxon>
        <taxon>Alphaproteobacteria</taxon>
        <taxon>Hyphomicrobiales</taxon>
        <taxon>Aurantimonadaceae</taxon>
        <taxon>Martelella</taxon>
    </lineage>
</organism>
<dbReference type="RefSeq" id="WP_138747074.1">
    <property type="nucleotide sequence ID" value="NZ_VCLB01000002.1"/>
</dbReference>
<dbReference type="AlphaFoldDB" id="A0A5C4JWJ9"/>
<dbReference type="OrthoDB" id="9812625at2"/>
<comment type="similarity">
    <text evidence="1 5">Belongs to the aldehyde dehydrogenase family.</text>
</comment>
<dbReference type="Proteomes" id="UP000307874">
    <property type="component" value="Unassembled WGS sequence"/>
</dbReference>
<dbReference type="CDD" id="cd07105">
    <property type="entry name" value="ALDH_SaliADH"/>
    <property type="match status" value="1"/>
</dbReference>
<evidence type="ECO:0000256" key="2">
    <source>
        <dbReference type="ARBA" id="ARBA00023002"/>
    </source>
</evidence>
<evidence type="ECO:0000313" key="8">
    <source>
        <dbReference type="Proteomes" id="UP000307874"/>
    </source>
</evidence>
<keyword evidence="3" id="KW-0520">NAD</keyword>
<evidence type="ECO:0000256" key="4">
    <source>
        <dbReference type="PROSITE-ProRule" id="PRU10007"/>
    </source>
</evidence>
<evidence type="ECO:0000259" key="6">
    <source>
        <dbReference type="Pfam" id="PF00171"/>
    </source>
</evidence>
<dbReference type="EMBL" id="VCLB01000002">
    <property type="protein sequence ID" value="TNB49039.1"/>
    <property type="molecule type" value="Genomic_DNA"/>
</dbReference>
<dbReference type="InterPro" id="IPR016161">
    <property type="entry name" value="Ald_DH/histidinol_DH"/>
</dbReference>
<dbReference type="Gene3D" id="3.40.309.10">
    <property type="entry name" value="Aldehyde Dehydrogenase, Chain A, domain 2"/>
    <property type="match status" value="1"/>
</dbReference>
<feature type="domain" description="Aldehyde dehydrogenase" evidence="6">
    <location>
        <begin position="15"/>
        <end position="470"/>
    </location>
</feature>
<evidence type="ECO:0000313" key="7">
    <source>
        <dbReference type="EMBL" id="TNB49039.1"/>
    </source>
</evidence>
<dbReference type="PANTHER" id="PTHR42986">
    <property type="entry name" value="BENZALDEHYDE DEHYDROGENASE YFMT"/>
    <property type="match status" value="1"/>
</dbReference>
<evidence type="ECO:0000256" key="1">
    <source>
        <dbReference type="ARBA" id="ARBA00009986"/>
    </source>
</evidence>
<dbReference type="FunFam" id="3.40.309.10:FF:000010">
    <property type="entry name" value="Gamma-aminobutyraldehyde dehydrogenase"/>
    <property type="match status" value="1"/>
</dbReference>
<feature type="active site" evidence="4">
    <location>
        <position position="250"/>
    </location>
</feature>
<dbReference type="PROSITE" id="PS00687">
    <property type="entry name" value="ALDEHYDE_DEHYDR_GLU"/>
    <property type="match status" value="1"/>
</dbReference>
<proteinExistence type="inferred from homology"/>
<reference evidence="7 8" key="2">
    <citation type="submission" date="2019-06" db="EMBL/GenBank/DDBJ databases">
        <title>Martelella lutilitoris sp. nov., isolated from a tidal mudflat.</title>
        <authorList>
            <person name="Kim Y.-J."/>
        </authorList>
    </citation>
    <scope>NUCLEOTIDE SEQUENCE [LARGE SCALE GENOMIC DNA]</scope>
    <source>
        <strain evidence="7 8">GH2-6</strain>
    </source>
</reference>
<dbReference type="PANTHER" id="PTHR42986:SF1">
    <property type="entry name" value="BENZALDEHYDE DEHYDROGENASE YFMT"/>
    <property type="match status" value="1"/>
</dbReference>
<dbReference type="InterPro" id="IPR015590">
    <property type="entry name" value="Aldehyde_DH_dom"/>
</dbReference>
<keyword evidence="2 5" id="KW-0560">Oxidoreductase</keyword>
<dbReference type="InterPro" id="IPR016163">
    <property type="entry name" value="Ald_DH_C"/>
</dbReference>
<reference evidence="7 8" key="1">
    <citation type="submission" date="2019-05" db="EMBL/GenBank/DDBJ databases">
        <authorList>
            <person name="Lee S.D."/>
        </authorList>
    </citation>
    <scope>NUCLEOTIDE SEQUENCE [LARGE SCALE GENOMIC DNA]</scope>
    <source>
        <strain evidence="7 8">GH2-6</strain>
    </source>
</reference>
<dbReference type="SUPFAM" id="SSF53720">
    <property type="entry name" value="ALDH-like"/>
    <property type="match status" value="1"/>
</dbReference>
<accession>A0A5C4JWJ9</accession>
<protein>
    <submittedName>
        <fullName evidence="7">Aldehyde dehydrogenase</fullName>
    </submittedName>
</protein>
<dbReference type="Pfam" id="PF00171">
    <property type="entry name" value="Aldedh"/>
    <property type="match status" value="1"/>
</dbReference>
<dbReference type="Gene3D" id="3.40.605.10">
    <property type="entry name" value="Aldehyde Dehydrogenase, Chain A, domain 1"/>
    <property type="match status" value="1"/>
</dbReference>